<accession>A0AAV5KME9</accession>
<protein>
    <submittedName>
        <fullName evidence="1">Uncharacterized protein</fullName>
    </submittedName>
</protein>
<dbReference type="EMBL" id="BPVZ01000070">
    <property type="protein sequence ID" value="GKV25780.1"/>
    <property type="molecule type" value="Genomic_DNA"/>
</dbReference>
<evidence type="ECO:0000313" key="2">
    <source>
        <dbReference type="Proteomes" id="UP001054252"/>
    </source>
</evidence>
<dbReference type="AlphaFoldDB" id="A0AAV5KME9"/>
<evidence type="ECO:0000313" key="1">
    <source>
        <dbReference type="EMBL" id="GKV25780.1"/>
    </source>
</evidence>
<dbReference type="Proteomes" id="UP001054252">
    <property type="component" value="Unassembled WGS sequence"/>
</dbReference>
<keyword evidence="2" id="KW-1185">Reference proteome</keyword>
<gene>
    <name evidence="1" type="ORF">SLEP1_g35174</name>
</gene>
<name>A0AAV5KME9_9ROSI</name>
<reference evidence="1 2" key="1">
    <citation type="journal article" date="2021" name="Commun. Biol.">
        <title>The genome of Shorea leprosula (Dipterocarpaceae) highlights the ecological relevance of drought in aseasonal tropical rainforests.</title>
        <authorList>
            <person name="Ng K.K.S."/>
            <person name="Kobayashi M.J."/>
            <person name="Fawcett J.A."/>
            <person name="Hatakeyama M."/>
            <person name="Paape T."/>
            <person name="Ng C.H."/>
            <person name="Ang C.C."/>
            <person name="Tnah L.H."/>
            <person name="Lee C.T."/>
            <person name="Nishiyama T."/>
            <person name="Sese J."/>
            <person name="O'Brien M.J."/>
            <person name="Copetti D."/>
            <person name="Mohd Noor M.I."/>
            <person name="Ong R.C."/>
            <person name="Putra M."/>
            <person name="Sireger I.Z."/>
            <person name="Indrioko S."/>
            <person name="Kosugi Y."/>
            <person name="Izuno A."/>
            <person name="Isagi Y."/>
            <person name="Lee S.L."/>
            <person name="Shimizu K.K."/>
        </authorList>
    </citation>
    <scope>NUCLEOTIDE SEQUENCE [LARGE SCALE GENOMIC DNA]</scope>
    <source>
        <strain evidence="1">214</strain>
    </source>
</reference>
<sequence length="61" mass="6912">MKVLLPHIQLALTAPLFANKPLWAEFKRVLPVSWIPTNCPDINKESGLCWNLITTYGTVFT</sequence>
<comment type="caution">
    <text evidence="1">The sequence shown here is derived from an EMBL/GenBank/DDBJ whole genome shotgun (WGS) entry which is preliminary data.</text>
</comment>
<organism evidence="1 2">
    <name type="scientific">Rubroshorea leprosula</name>
    <dbReference type="NCBI Taxonomy" id="152421"/>
    <lineage>
        <taxon>Eukaryota</taxon>
        <taxon>Viridiplantae</taxon>
        <taxon>Streptophyta</taxon>
        <taxon>Embryophyta</taxon>
        <taxon>Tracheophyta</taxon>
        <taxon>Spermatophyta</taxon>
        <taxon>Magnoliopsida</taxon>
        <taxon>eudicotyledons</taxon>
        <taxon>Gunneridae</taxon>
        <taxon>Pentapetalae</taxon>
        <taxon>rosids</taxon>
        <taxon>malvids</taxon>
        <taxon>Malvales</taxon>
        <taxon>Dipterocarpaceae</taxon>
        <taxon>Rubroshorea</taxon>
    </lineage>
</organism>
<proteinExistence type="predicted"/>